<evidence type="ECO:0000256" key="1">
    <source>
        <dbReference type="HAMAP-Rule" id="MF_01086"/>
    </source>
</evidence>
<dbReference type="InterPro" id="IPR002805">
    <property type="entry name" value="Nict_dMeBzImd_PRibTrfase_arc"/>
</dbReference>
<organism evidence="3 4">
    <name type="scientific">Nostoc minutum NIES-26</name>
    <dbReference type="NCBI Taxonomy" id="1844469"/>
    <lineage>
        <taxon>Bacteria</taxon>
        <taxon>Bacillati</taxon>
        <taxon>Cyanobacteriota</taxon>
        <taxon>Cyanophyceae</taxon>
        <taxon>Nostocales</taxon>
        <taxon>Nostocaceae</taxon>
        <taxon>Nostoc</taxon>
    </lineage>
</organism>
<accession>A0A367QLC5</accession>
<dbReference type="PANTHER" id="PTHR38811">
    <property type="match status" value="1"/>
</dbReference>
<feature type="region of interest" description="Disordered" evidence="2">
    <location>
        <begin position="220"/>
        <end position="250"/>
    </location>
</feature>
<dbReference type="Gene3D" id="3.40.50.10210">
    <property type="match status" value="1"/>
</dbReference>
<evidence type="ECO:0000256" key="2">
    <source>
        <dbReference type="SAM" id="MobiDB-lite"/>
    </source>
</evidence>
<evidence type="ECO:0000313" key="3">
    <source>
        <dbReference type="EMBL" id="RCJ24849.1"/>
    </source>
</evidence>
<reference evidence="3" key="1">
    <citation type="submission" date="2016-04" db="EMBL/GenBank/DDBJ databases">
        <authorList>
            <person name="Tabuchi Yagui T.R."/>
        </authorList>
    </citation>
    <scope>NUCLEOTIDE SEQUENCE [LARGE SCALE GENOMIC DNA]</scope>
    <source>
        <strain evidence="3">NIES-26</strain>
    </source>
</reference>
<comment type="caution">
    <text evidence="3">The sequence shown here is derived from an EMBL/GenBank/DDBJ whole genome shotgun (WGS) entry which is preliminary data.</text>
</comment>
<sequence>MTTDKKLMINIYTQTEQGKEWIAKYRGCLPLFACVLGFTETGLIPGISAAGRTPEDRKYTACADAEFLYYGPEQKPQHPLPPLTAGASPVLISRAVVEALNIPVYLFDAGLPQAAAVPAIDLGGTPARCLSEGAAMELAIVRHLLEQGLLWGERLAADIQQGYLIIGECVVGGTTTALAILTGLGIDAVGKVNSSHPVCNHTQKWAVVEAGLERWRAGEAGGAGKDKLTSLSPSSLSFTTSPRPPSGDARRLANATLTQSLDATFFNGGNPRTEVAPEGNPPAALSHRVPASVIDPLQLVAAVGDPMQVVVAGMTIAASRSCGVMLAGGTQMLAVYALTSAIAQVYNLSWQPTEVVIGTTRWVAEDPTGGTVDLALNLGAKNPPLLATGVSFANSRYPQLQAYEQGFVKEGMGAGAACIAAHLSHDWSQHQLLAAIETQLERLSRVKK</sequence>
<proteinExistence type="inferred from homology"/>
<dbReference type="AlphaFoldDB" id="A0A367QLC5"/>
<dbReference type="HAMAP" id="MF_01086">
    <property type="entry name" value="UPF0284"/>
    <property type="match status" value="1"/>
</dbReference>
<dbReference type="InterPro" id="IPR036087">
    <property type="entry name" value="Nict_dMeBzImd_PRibTrfase_sf"/>
</dbReference>
<gene>
    <name evidence="3" type="ORF">A6770_03465</name>
</gene>
<dbReference type="EMBL" id="LXQD01000317">
    <property type="protein sequence ID" value="RCJ24849.1"/>
    <property type="molecule type" value="Genomic_DNA"/>
</dbReference>
<dbReference type="SUPFAM" id="SSF52733">
    <property type="entry name" value="Nicotinate mononucleotide:5,6-dimethylbenzimidazole phosphoribosyltransferase (CobT)"/>
    <property type="match status" value="2"/>
</dbReference>
<dbReference type="Proteomes" id="UP000252107">
    <property type="component" value="Unassembled WGS sequence"/>
</dbReference>
<dbReference type="GO" id="GO:0008939">
    <property type="term" value="F:nicotinate-nucleotide-dimethylbenzimidazole phosphoribosyltransferase activity"/>
    <property type="evidence" value="ECO:0007669"/>
    <property type="project" value="InterPro"/>
</dbReference>
<evidence type="ECO:0000313" key="4">
    <source>
        <dbReference type="Proteomes" id="UP000252107"/>
    </source>
</evidence>
<protein>
    <recommendedName>
        <fullName evidence="1">UPF0284 protein A6770_03465</fullName>
    </recommendedName>
</protein>
<keyword evidence="4" id="KW-1185">Reference proteome</keyword>
<dbReference type="PANTHER" id="PTHR38811:SF1">
    <property type="entry name" value="UPF0284 PROTEIN SLL1500"/>
    <property type="match status" value="1"/>
</dbReference>
<comment type="similarity">
    <text evidence="1">Belongs to the UPF0284 family.</text>
</comment>
<feature type="compositionally biased region" description="Low complexity" evidence="2">
    <location>
        <begin position="229"/>
        <end position="241"/>
    </location>
</feature>
<dbReference type="CDD" id="cd02439">
    <property type="entry name" value="DMB-PRT_CobT"/>
    <property type="match status" value="1"/>
</dbReference>
<dbReference type="InterPro" id="IPR003200">
    <property type="entry name" value="Nict_dMeBzImd_PRibTrfase"/>
</dbReference>
<name>A0A367QLC5_9NOSO</name>